<name>A0A914CDT2_9BILA</name>
<protein>
    <submittedName>
        <fullName evidence="3">Uncharacterized protein</fullName>
    </submittedName>
</protein>
<proteinExistence type="predicted"/>
<reference evidence="3" key="1">
    <citation type="submission" date="2022-11" db="UniProtKB">
        <authorList>
            <consortium name="WormBaseParasite"/>
        </authorList>
    </citation>
    <scope>IDENTIFICATION</scope>
</reference>
<feature type="signal peptide" evidence="1">
    <location>
        <begin position="1"/>
        <end position="20"/>
    </location>
</feature>
<sequence>MRVNLVILLILLIGLIEIEPKKIKDAVYYAAKIQKRQILYDSLNKSENNTYNTNYLKHTLEYDLCKRECRPKFMKHTPAYELCKQDCKRNFYESSLADAQQRKQPKTEI</sequence>
<evidence type="ECO:0000256" key="1">
    <source>
        <dbReference type="SAM" id="SignalP"/>
    </source>
</evidence>
<feature type="chain" id="PRO_5038010619" evidence="1">
    <location>
        <begin position="21"/>
        <end position="109"/>
    </location>
</feature>
<evidence type="ECO:0000313" key="3">
    <source>
        <dbReference type="WBParaSite" id="ACRNAN_Path_918.g3539.t1"/>
    </source>
</evidence>
<dbReference type="WBParaSite" id="ACRNAN_Path_918.g3539.t1">
    <property type="protein sequence ID" value="ACRNAN_Path_918.g3539.t1"/>
    <property type="gene ID" value="ACRNAN_Path_918.g3539"/>
</dbReference>
<organism evidence="2 3">
    <name type="scientific">Acrobeloides nanus</name>
    <dbReference type="NCBI Taxonomy" id="290746"/>
    <lineage>
        <taxon>Eukaryota</taxon>
        <taxon>Metazoa</taxon>
        <taxon>Ecdysozoa</taxon>
        <taxon>Nematoda</taxon>
        <taxon>Chromadorea</taxon>
        <taxon>Rhabditida</taxon>
        <taxon>Tylenchina</taxon>
        <taxon>Cephalobomorpha</taxon>
        <taxon>Cephaloboidea</taxon>
        <taxon>Cephalobidae</taxon>
        <taxon>Acrobeloides</taxon>
    </lineage>
</organism>
<keyword evidence="2" id="KW-1185">Reference proteome</keyword>
<dbReference type="Proteomes" id="UP000887540">
    <property type="component" value="Unplaced"/>
</dbReference>
<dbReference type="AlphaFoldDB" id="A0A914CDT2"/>
<accession>A0A914CDT2</accession>
<evidence type="ECO:0000313" key="2">
    <source>
        <dbReference type="Proteomes" id="UP000887540"/>
    </source>
</evidence>
<keyword evidence="1" id="KW-0732">Signal</keyword>